<dbReference type="SUPFAM" id="SSF55961">
    <property type="entry name" value="Bet v1-like"/>
    <property type="match status" value="1"/>
</dbReference>
<reference evidence="4" key="1">
    <citation type="journal article" date="2019" name="Int. J. Syst. Evol. Microbiol.">
        <title>The Global Catalogue of Microorganisms (GCM) 10K type strain sequencing project: providing services to taxonomists for standard genome sequencing and annotation.</title>
        <authorList>
            <consortium name="The Broad Institute Genomics Platform"/>
            <consortium name="The Broad Institute Genome Sequencing Center for Infectious Disease"/>
            <person name="Wu L."/>
            <person name="Ma J."/>
        </authorList>
    </citation>
    <scope>NUCLEOTIDE SEQUENCE [LARGE SCALE GENOMIC DNA]</scope>
    <source>
        <strain evidence="4">CCUG 56607</strain>
    </source>
</reference>
<protein>
    <submittedName>
        <fullName evidence="3">SRPBCC family protein</fullName>
    </submittedName>
</protein>
<dbReference type="InterPro" id="IPR023393">
    <property type="entry name" value="START-like_dom_sf"/>
</dbReference>
<dbReference type="Gene3D" id="3.30.530.20">
    <property type="match status" value="1"/>
</dbReference>
<dbReference type="Pfam" id="PF08327">
    <property type="entry name" value="AHSA1"/>
    <property type="match status" value="1"/>
</dbReference>
<proteinExistence type="inferred from homology"/>
<feature type="domain" description="Activator of Hsp90 ATPase homologue 1/2-like C-terminal" evidence="2">
    <location>
        <begin position="23"/>
        <end position="134"/>
    </location>
</feature>
<evidence type="ECO:0000313" key="3">
    <source>
        <dbReference type="EMBL" id="MFD1019807.1"/>
    </source>
</evidence>
<gene>
    <name evidence="3" type="ORF">ACFQ2J_11540</name>
</gene>
<accession>A0ABW3L177</accession>
<dbReference type="CDD" id="cd08899">
    <property type="entry name" value="SRPBCC_CalC_Aha1-like_6"/>
    <property type="match status" value="1"/>
</dbReference>
<comment type="caution">
    <text evidence="3">The sequence shown here is derived from an EMBL/GenBank/DDBJ whole genome shotgun (WGS) entry which is preliminary data.</text>
</comment>
<evidence type="ECO:0000256" key="1">
    <source>
        <dbReference type="ARBA" id="ARBA00006817"/>
    </source>
</evidence>
<evidence type="ECO:0000259" key="2">
    <source>
        <dbReference type="Pfam" id="PF08327"/>
    </source>
</evidence>
<organism evidence="3 4">
    <name type="scientific">Thalassobacillus hwangdonensis</name>
    <dbReference type="NCBI Taxonomy" id="546108"/>
    <lineage>
        <taxon>Bacteria</taxon>
        <taxon>Bacillati</taxon>
        <taxon>Bacillota</taxon>
        <taxon>Bacilli</taxon>
        <taxon>Bacillales</taxon>
        <taxon>Bacillaceae</taxon>
        <taxon>Thalassobacillus</taxon>
    </lineage>
</organism>
<dbReference type="Proteomes" id="UP001596990">
    <property type="component" value="Unassembled WGS sequence"/>
</dbReference>
<dbReference type="RefSeq" id="WP_386060307.1">
    <property type="nucleotide sequence ID" value="NZ_JBHTKL010000005.1"/>
</dbReference>
<evidence type="ECO:0000313" key="4">
    <source>
        <dbReference type="Proteomes" id="UP001596990"/>
    </source>
</evidence>
<name>A0ABW3L177_9BACI</name>
<keyword evidence="4" id="KW-1185">Reference proteome</keyword>
<comment type="similarity">
    <text evidence="1">Belongs to the AHA1 family.</text>
</comment>
<dbReference type="InterPro" id="IPR013538">
    <property type="entry name" value="ASHA1/2-like_C"/>
</dbReference>
<dbReference type="EMBL" id="JBHTKL010000005">
    <property type="protein sequence ID" value="MFD1019807.1"/>
    <property type="molecule type" value="Genomic_DNA"/>
</dbReference>
<sequence length="156" mass="18164">MKPIINEIEGGYIVQFIRNYPHSLEKVWEAITSPDKLRQWFADVDMEYQLGGRMDIHFNKSAGNKKVGKIIEIKDKWIFEYLWDVEMNETVTFEVTPIEEGCRLSLTHIIHDAAQMPSIIGGWESHLDMLEASLNGTPSEFPWKKWETIRDEYSSG</sequence>